<proteinExistence type="predicted"/>
<accession>A0ABD6D539</accession>
<name>A0ABD6D539_9EURY</name>
<protein>
    <submittedName>
        <fullName evidence="1">Uncharacterized protein</fullName>
    </submittedName>
</protein>
<organism evidence="1 2">
    <name type="scientific">Halohasta litorea</name>
    <dbReference type="NCBI Taxonomy" id="869891"/>
    <lineage>
        <taxon>Archaea</taxon>
        <taxon>Methanobacteriati</taxon>
        <taxon>Methanobacteriota</taxon>
        <taxon>Stenosarchaea group</taxon>
        <taxon>Halobacteria</taxon>
        <taxon>Halobacteriales</taxon>
        <taxon>Haloferacaceae</taxon>
        <taxon>Halohasta</taxon>
    </lineage>
</organism>
<comment type="caution">
    <text evidence="1">The sequence shown here is derived from an EMBL/GenBank/DDBJ whole genome shotgun (WGS) entry which is preliminary data.</text>
</comment>
<evidence type="ECO:0000313" key="1">
    <source>
        <dbReference type="EMBL" id="MFD1640409.1"/>
    </source>
</evidence>
<dbReference type="Proteomes" id="UP001597052">
    <property type="component" value="Unassembled WGS sequence"/>
</dbReference>
<dbReference type="RefSeq" id="WP_256397413.1">
    <property type="nucleotide sequence ID" value="NZ_JANHDJ010000007.1"/>
</dbReference>
<keyword evidence="2" id="KW-1185">Reference proteome</keyword>
<sequence>MPLPFLIVLPDFLTGVVLSITETLFPSILAAIIAYGLWAWLHSPHLIISESGRVPIVDATNGNTRYSHRFKIENIGTKAAKNCEGTLSMRIPKGERVIRSQTPTHWLTTKDDLIVNDEKQRYQTTIPAGGSQKLEVFRQGRNKKLKPNVVSGGRRFVETGKESKWHSAVDKPFEATFEDISKSVTNDIAKTSTNLKEEDIQNADWSDARIKLIVEAESARPLSVDLDIDEDDGWVWAEAKKQGWRRQIATVLYQVINRIRMGRWVVSEP</sequence>
<dbReference type="EMBL" id="JBHUDM010000001">
    <property type="protein sequence ID" value="MFD1640409.1"/>
    <property type="molecule type" value="Genomic_DNA"/>
</dbReference>
<evidence type="ECO:0000313" key="2">
    <source>
        <dbReference type="Proteomes" id="UP001597052"/>
    </source>
</evidence>
<gene>
    <name evidence="1" type="ORF">ACFSBW_00780</name>
</gene>
<reference evidence="1 2" key="1">
    <citation type="journal article" date="2019" name="Int. J. Syst. Evol. Microbiol.">
        <title>The Global Catalogue of Microorganisms (GCM) 10K type strain sequencing project: providing services to taxonomists for standard genome sequencing and annotation.</title>
        <authorList>
            <consortium name="The Broad Institute Genomics Platform"/>
            <consortium name="The Broad Institute Genome Sequencing Center for Infectious Disease"/>
            <person name="Wu L."/>
            <person name="Ma J."/>
        </authorList>
    </citation>
    <scope>NUCLEOTIDE SEQUENCE [LARGE SCALE GENOMIC DNA]</scope>
    <source>
        <strain evidence="1 2">CGMCC 1.10593</strain>
    </source>
</reference>
<dbReference type="AlphaFoldDB" id="A0ABD6D539"/>